<proteinExistence type="predicted"/>
<evidence type="ECO:0000313" key="1">
    <source>
        <dbReference type="EMBL" id="MSB47654.1"/>
    </source>
</evidence>
<dbReference type="EMBL" id="WKPO01000002">
    <property type="protein sequence ID" value="MSB47654.1"/>
    <property type="molecule type" value="Genomic_DNA"/>
</dbReference>
<accession>A0A6I2RJC8</accession>
<name>A0A6I2RJC8_FLAPL</name>
<evidence type="ECO:0000313" key="2">
    <source>
        <dbReference type="Proteomes" id="UP000429811"/>
    </source>
</evidence>
<dbReference type="AlphaFoldDB" id="A0A6I2RJC8"/>
<protein>
    <submittedName>
        <fullName evidence="1">Uncharacterized protein</fullName>
    </submittedName>
</protein>
<reference evidence="1 2" key="1">
    <citation type="journal article" date="2019" name="Nat. Med.">
        <title>A library of human gut bacterial isolates paired with longitudinal multiomics data enables mechanistic microbiome research.</title>
        <authorList>
            <person name="Poyet M."/>
            <person name="Groussin M."/>
            <person name="Gibbons S.M."/>
            <person name="Avila-Pacheco J."/>
            <person name="Jiang X."/>
            <person name="Kearney S.M."/>
            <person name="Perrotta A.R."/>
            <person name="Berdy B."/>
            <person name="Zhao S."/>
            <person name="Lieberman T.D."/>
            <person name="Swanson P.K."/>
            <person name="Smith M."/>
            <person name="Roesemann S."/>
            <person name="Alexander J.E."/>
            <person name="Rich S.A."/>
            <person name="Livny J."/>
            <person name="Vlamakis H."/>
            <person name="Clish C."/>
            <person name="Bullock K."/>
            <person name="Deik A."/>
            <person name="Scott J."/>
            <person name="Pierce K.A."/>
            <person name="Xavier R.J."/>
            <person name="Alm E.J."/>
        </authorList>
    </citation>
    <scope>NUCLEOTIDE SEQUENCE [LARGE SCALE GENOMIC DNA]</scope>
    <source>
        <strain evidence="1 2">BIOML-A5</strain>
    </source>
</reference>
<comment type="caution">
    <text evidence="1">The sequence shown here is derived from an EMBL/GenBank/DDBJ whole genome shotgun (WGS) entry which is preliminary data.</text>
</comment>
<sequence>MRIVAATTDEEMLHTIIGAQILGGTMDYRGFSNMKGFEQFRAACRAGDVRYSDLDYGFVEQTKNLMLTDCAKELRLEKAYRLLNLSEREFNAIRSGSLENLGADRTCLILDKALSWAARNYAGWDLYQYLREELGMSNEEISHAGFEMDEFYEDETDYEAEDDYEEDCDEEL</sequence>
<dbReference type="Proteomes" id="UP000429811">
    <property type="component" value="Unassembled WGS sequence"/>
</dbReference>
<organism evidence="1 2">
    <name type="scientific">Flavonifractor plautii</name>
    <name type="common">Fusobacterium plautii</name>
    <dbReference type="NCBI Taxonomy" id="292800"/>
    <lineage>
        <taxon>Bacteria</taxon>
        <taxon>Bacillati</taxon>
        <taxon>Bacillota</taxon>
        <taxon>Clostridia</taxon>
        <taxon>Eubacteriales</taxon>
        <taxon>Oscillospiraceae</taxon>
        <taxon>Flavonifractor</taxon>
    </lineage>
</organism>
<gene>
    <name evidence="1" type="ORF">GKE90_02915</name>
</gene>